<feature type="transmembrane region" description="Helical" evidence="5">
    <location>
        <begin position="1146"/>
        <end position="1164"/>
    </location>
</feature>
<feature type="repeat" description="PPR" evidence="3">
    <location>
        <begin position="118"/>
        <end position="152"/>
    </location>
</feature>
<feature type="repeat" description="PPR" evidence="3">
    <location>
        <begin position="255"/>
        <end position="289"/>
    </location>
</feature>
<dbReference type="Proteomes" id="UP001055439">
    <property type="component" value="Chromosome 1"/>
</dbReference>
<dbReference type="Pfam" id="PF14432">
    <property type="entry name" value="DYW_deaminase"/>
    <property type="match status" value="1"/>
</dbReference>
<feature type="repeat" description="PPR" evidence="3">
    <location>
        <begin position="224"/>
        <end position="254"/>
    </location>
</feature>
<feature type="region of interest" description="Disordered" evidence="4">
    <location>
        <begin position="1055"/>
        <end position="1092"/>
    </location>
</feature>
<dbReference type="OrthoDB" id="185373at2759"/>
<dbReference type="PANTHER" id="PTHR47926:SF541">
    <property type="entry name" value="DYW DOMAIN-CONTAINING PROTEIN"/>
    <property type="match status" value="1"/>
</dbReference>
<dbReference type="GO" id="GO:0009451">
    <property type="term" value="P:RNA modification"/>
    <property type="evidence" value="ECO:0007669"/>
    <property type="project" value="InterPro"/>
</dbReference>
<dbReference type="Gene3D" id="1.25.40.10">
    <property type="entry name" value="Tetratricopeptide repeat domain"/>
    <property type="match status" value="4"/>
</dbReference>
<gene>
    <name evidence="7" type="ORF">MUK42_25831</name>
</gene>
<feature type="region of interest" description="Disordered" evidence="4">
    <location>
        <begin position="983"/>
        <end position="1006"/>
    </location>
</feature>
<dbReference type="AlphaFoldDB" id="A0A9E7E7Z9"/>
<evidence type="ECO:0000256" key="5">
    <source>
        <dbReference type="SAM" id="Phobius"/>
    </source>
</evidence>
<dbReference type="Pfam" id="PF01535">
    <property type="entry name" value="PPR"/>
    <property type="match status" value="4"/>
</dbReference>
<dbReference type="Pfam" id="PF13041">
    <property type="entry name" value="PPR_2"/>
    <property type="match status" value="4"/>
</dbReference>
<evidence type="ECO:0000256" key="1">
    <source>
        <dbReference type="ARBA" id="ARBA00022737"/>
    </source>
</evidence>
<dbReference type="FunFam" id="1.25.40.10:FF:000677">
    <property type="entry name" value="Pentatricopeptide repeat-containing protein"/>
    <property type="match status" value="1"/>
</dbReference>
<dbReference type="InterPro" id="IPR002885">
    <property type="entry name" value="PPR_rpt"/>
</dbReference>
<evidence type="ECO:0000256" key="3">
    <source>
        <dbReference type="PROSITE-ProRule" id="PRU00708"/>
    </source>
</evidence>
<dbReference type="PANTHER" id="PTHR47926">
    <property type="entry name" value="PENTATRICOPEPTIDE REPEAT-CONTAINING PROTEIN"/>
    <property type="match status" value="1"/>
</dbReference>
<dbReference type="NCBIfam" id="TIGR00756">
    <property type="entry name" value="PPR"/>
    <property type="match status" value="7"/>
</dbReference>
<dbReference type="InterPro" id="IPR046960">
    <property type="entry name" value="PPR_At4g14850-like_plant"/>
</dbReference>
<sequence>MRGNVSSLSLDLAPVANHFATVLHRLAIAPAPFLRRLRAVHAHILASGFKPRAHILNRLIDLYSKSGDLPSARRLFDATSARRHDSIAATSLITAYSAGGHLDAARQIFDHTPLASRDTVFYNAMISSYSRASDGPAAVAVFRDMMDDRVPRDSYTFTGVLSAAAAILPLELAQCQQLHCSVVKSGTEDSVSVSNALIALYAKCVVQEAAVHAREVFDLMPERDELTWTTVVVAYVRRGNISEARRVFDEMEGRFDVVWNAMISGYVHHGLFSEALEMFRQMHCLGIPLDEFTYTSVLSACASGELFNHGKAVHAHIIRVAPDFDPETALPVENVLVTLYSKDGNVDVARRIFNDIRRKDVVSWNAMLTGYLNSGKIHEAIDIFRDMPQKNQLTWMVMISGFLHNGLAEEGLKLFNQMREEGVKPCDYAYAGTIAACGELGALEHGRQLHAQLIQLGYESSNSAGNALLTMYAKCGSVEAAHLTFLMMPNVDSVSWNAMIAALGQHGHGTEAIDLFDKMIKDGISPDRISFLTVLSACSHAGLVDEGFQYFESMECDYGISPGEDHYARLIDLLGRAGRIDEAWNVIRSMSFAPGPSIWEAVLSGCRIHGDMTLGIYAAEQLFKMIPQHDGTYILLSHIYAAVGQWADVAKVRKLMKDRGVKKEPGCSWIEVANKVHVFLVNDTMHPDVQEIYKFLEILGVKMRKLGYVPDTKFVLHDVESGQKEYVLSTHSEKLAVAFGLLKLPAGAPVRVLKNLRICGDCHSAIMFMSMAVDREIIVRDAPSLAAPPGIVDRCDGRLQMPQGNQALLLRPQASRLWRMHMLPGTSDLRAHVMGKFPWWLFYLKINDMVKIEVKKYSDWVVDGEYDWPPTCCLCNAALEAENDQTTRLGCLHLMHTHCLVSHIKSYPPQTAPAGYVCPACSSPIWPPVSIKDTVSHLHLKLKEAIIQSGLEKNVFGNHLVSLSAENRVPPPAFASEPIMRMSSVEDTERGGASSVNSDKDSKPMLSLTATDDKYSELYSTIGVGSSKLEPEIVEVDGPNALENQFMQDQEPHLMKSPGAATRKPTYHGRQNSETSYYADDEDGTSKKYTRRGPVRHKLLRMLLPFWSSSLPTLPVTAPPRKEANTNGPEGRIRHQRSSRMDPRKILLIMAIMACMATMGILYYRLAQRSLSVSITEDEPQ</sequence>
<feature type="repeat" description="PPR" evidence="3">
    <location>
        <begin position="391"/>
        <end position="425"/>
    </location>
</feature>
<dbReference type="InterPro" id="IPR013083">
    <property type="entry name" value="Znf_RING/FYVE/PHD"/>
</dbReference>
<reference evidence="7" key="1">
    <citation type="submission" date="2022-05" db="EMBL/GenBank/DDBJ databases">
        <title>The Musa troglodytarum L. genome provides insights into the mechanism of non-climacteric behaviour and enrichment of carotenoids.</title>
        <authorList>
            <person name="Wang J."/>
        </authorList>
    </citation>
    <scope>NUCLEOTIDE SEQUENCE</scope>
    <source>
        <tissue evidence="7">Leaf</tissue>
    </source>
</reference>
<dbReference type="GO" id="GO:0005737">
    <property type="term" value="C:cytoplasm"/>
    <property type="evidence" value="ECO:0007669"/>
    <property type="project" value="UniProtKB-ARBA"/>
</dbReference>
<name>A0A9E7E7Z9_9LILI</name>
<dbReference type="EMBL" id="CP097502">
    <property type="protein sequence ID" value="URD72124.1"/>
    <property type="molecule type" value="Genomic_DNA"/>
</dbReference>
<proteinExistence type="predicted"/>
<evidence type="ECO:0000259" key="6">
    <source>
        <dbReference type="PROSITE" id="PS50089"/>
    </source>
</evidence>
<feature type="domain" description="RING-type" evidence="6">
    <location>
        <begin position="872"/>
        <end position="922"/>
    </location>
</feature>
<keyword evidence="2" id="KW-0863">Zinc-finger</keyword>
<evidence type="ECO:0000256" key="2">
    <source>
        <dbReference type="PROSITE-ProRule" id="PRU00175"/>
    </source>
</evidence>
<keyword evidence="5" id="KW-0812">Transmembrane</keyword>
<dbReference type="InterPro" id="IPR032867">
    <property type="entry name" value="DYW_dom"/>
</dbReference>
<keyword evidence="1" id="KW-0677">Repeat</keyword>
<feature type="region of interest" description="Disordered" evidence="4">
    <location>
        <begin position="1115"/>
        <end position="1139"/>
    </location>
</feature>
<organism evidence="7 8">
    <name type="scientific">Musa troglodytarum</name>
    <name type="common">fe'i banana</name>
    <dbReference type="NCBI Taxonomy" id="320322"/>
    <lineage>
        <taxon>Eukaryota</taxon>
        <taxon>Viridiplantae</taxon>
        <taxon>Streptophyta</taxon>
        <taxon>Embryophyta</taxon>
        <taxon>Tracheophyta</taxon>
        <taxon>Spermatophyta</taxon>
        <taxon>Magnoliopsida</taxon>
        <taxon>Liliopsida</taxon>
        <taxon>Zingiberales</taxon>
        <taxon>Musaceae</taxon>
        <taxon>Musa</taxon>
    </lineage>
</organism>
<feature type="repeat" description="PPR" evidence="3">
    <location>
        <begin position="492"/>
        <end position="526"/>
    </location>
</feature>
<dbReference type="InterPro" id="IPR011990">
    <property type="entry name" value="TPR-like_helical_dom_sf"/>
</dbReference>
<dbReference type="FunFam" id="1.25.40.10:FF:000566">
    <property type="entry name" value="Pentatricopeptide repeat-containing protein"/>
    <property type="match status" value="1"/>
</dbReference>
<dbReference type="Gene3D" id="3.30.40.10">
    <property type="entry name" value="Zinc/RING finger domain, C3HC4 (zinc finger)"/>
    <property type="match status" value="1"/>
</dbReference>
<dbReference type="InterPro" id="IPR046848">
    <property type="entry name" value="E_motif"/>
</dbReference>
<dbReference type="InterPro" id="IPR001841">
    <property type="entry name" value="Znf_RING"/>
</dbReference>
<evidence type="ECO:0000313" key="7">
    <source>
        <dbReference type="EMBL" id="URD72124.1"/>
    </source>
</evidence>
<keyword evidence="2" id="KW-0862">Zinc</keyword>
<dbReference type="GO" id="GO:0003723">
    <property type="term" value="F:RNA binding"/>
    <property type="evidence" value="ECO:0007669"/>
    <property type="project" value="InterPro"/>
</dbReference>
<keyword evidence="8" id="KW-1185">Reference proteome</keyword>
<dbReference type="Pfam" id="PF20431">
    <property type="entry name" value="E_motif"/>
    <property type="match status" value="1"/>
</dbReference>
<keyword evidence="5" id="KW-1133">Transmembrane helix</keyword>
<protein>
    <submittedName>
        <fullName evidence="7">PPR repeat</fullName>
    </submittedName>
</protein>
<evidence type="ECO:0000313" key="8">
    <source>
        <dbReference type="Proteomes" id="UP001055439"/>
    </source>
</evidence>
<dbReference type="InterPro" id="IPR058730">
    <property type="entry name" value="U-box_ZFPL1-like"/>
</dbReference>
<keyword evidence="5" id="KW-0472">Membrane</keyword>
<dbReference type="PROSITE" id="PS51375">
    <property type="entry name" value="PPR"/>
    <property type="match status" value="6"/>
</dbReference>
<dbReference type="SUPFAM" id="SSF57850">
    <property type="entry name" value="RING/U-box"/>
    <property type="match status" value="1"/>
</dbReference>
<dbReference type="Pfam" id="PF25998">
    <property type="entry name" value="U-box_ZFPL1"/>
    <property type="match status" value="1"/>
</dbReference>
<feature type="repeat" description="PPR" evidence="3">
    <location>
        <begin position="360"/>
        <end position="390"/>
    </location>
</feature>
<dbReference type="GO" id="GO:0008270">
    <property type="term" value="F:zinc ion binding"/>
    <property type="evidence" value="ECO:0007669"/>
    <property type="project" value="UniProtKB-KW"/>
</dbReference>
<accession>A0A9E7E7Z9</accession>
<dbReference type="PROSITE" id="PS50089">
    <property type="entry name" value="ZF_RING_2"/>
    <property type="match status" value="1"/>
</dbReference>
<evidence type="ECO:0000256" key="4">
    <source>
        <dbReference type="SAM" id="MobiDB-lite"/>
    </source>
</evidence>
<keyword evidence="2" id="KW-0479">Metal-binding</keyword>